<dbReference type="Pfam" id="PF01497">
    <property type="entry name" value="Peripla_BP_2"/>
    <property type="match status" value="1"/>
</dbReference>
<comment type="caution">
    <text evidence="2">The sequence shown here is derived from an EMBL/GenBank/DDBJ whole genome shotgun (WGS) entry which is preliminary data.</text>
</comment>
<dbReference type="SUPFAM" id="SSF53807">
    <property type="entry name" value="Helical backbone' metal receptor"/>
    <property type="match status" value="1"/>
</dbReference>
<accession>J9FHT8</accession>
<gene>
    <name evidence="2" type="ORF">EVA_17899</name>
</gene>
<dbReference type="PANTHER" id="PTHR30535:SF34">
    <property type="entry name" value="MOLYBDATE-BINDING PROTEIN MOLA"/>
    <property type="match status" value="1"/>
</dbReference>
<protein>
    <submittedName>
        <fullName evidence="2">Iron(III) ABC transporter periplasmic iron-binding protein</fullName>
    </submittedName>
</protein>
<reference evidence="2" key="1">
    <citation type="journal article" date="2012" name="PLoS ONE">
        <title>Gene sets for utilization of primary and secondary nutrition supplies in the distal gut of endangered iberian lynx.</title>
        <authorList>
            <person name="Alcaide M."/>
            <person name="Messina E."/>
            <person name="Richter M."/>
            <person name="Bargiela R."/>
            <person name="Peplies J."/>
            <person name="Huws S.A."/>
            <person name="Newbold C.J."/>
            <person name="Golyshin P.N."/>
            <person name="Simon M.A."/>
            <person name="Lopez G."/>
            <person name="Yakimov M.M."/>
            <person name="Ferrer M."/>
        </authorList>
    </citation>
    <scope>NUCLEOTIDE SEQUENCE</scope>
</reference>
<dbReference type="InterPro" id="IPR002491">
    <property type="entry name" value="ABC_transptr_periplasmic_BD"/>
</dbReference>
<dbReference type="PANTHER" id="PTHR30535">
    <property type="entry name" value="VITAMIN B12-BINDING PROTEIN"/>
    <property type="match status" value="1"/>
</dbReference>
<dbReference type="AlphaFoldDB" id="J9FHT8"/>
<dbReference type="PROSITE" id="PS50983">
    <property type="entry name" value="FE_B12_PBP"/>
    <property type="match status" value="1"/>
</dbReference>
<proteinExistence type="predicted"/>
<dbReference type="GO" id="GO:0071281">
    <property type="term" value="P:cellular response to iron ion"/>
    <property type="evidence" value="ECO:0007669"/>
    <property type="project" value="TreeGrafter"/>
</dbReference>
<dbReference type="InterPro" id="IPR050902">
    <property type="entry name" value="ABC_Transporter_SBP"/>
</dbReference>
<name>J9FHT8_9ZZZZ</name>
<dbReference type="Gene3D" id="3.40.50.1980">
    <property type="entry name" value="Nitrogenase molybdenum iron protein domain"/>
    <property type="match status" value="2"/>
</dbReference>
<dbReference type="EMBL" id="AMCI01006640">
    <property type="protein sequence ID" value="EJW93993.1"/>
    <property type="molecule type" value="Genomic_DNA"/>
</dbReference>
<evidence type="ECO:0000313" key="2">
    <source>
        <dbReference type="EMBL" id="EJW93993.1"/>
    </source>
</evidence>
<feature type="domain" description="Fe/B12 periplasmic-binding" evidence="1">
    <location>
        <begin position="93"/>
        <end position="362"/>
    </location>
</feature>
<evidence type="ECO:0000259" key="1">
    <source>
        <dbReference type="PROSITE" id="PS50983"/>
    </source>
</evidence>
<sequence>MNKLLILCLVLGALCCSCGNGRGDAPVSVSGDTLKVDYARLFTWVDYQDYQVASLRNPWDTLHILHTYILVPRDKELPSELPSGTVVRTPLQRSLVYSAVHSSLLHELGVGSAIGGVCDLKYICLDTIHAAVRAGRIVDCGDGMQPDLERIIELSPDAVLLSPFENSGGYGKIEKLNIPLIECADYMETSALGRAEWMRFYGRLFGVADEADSIFSQVKQRYEELCFKASLSSVHLSVFSERKSGSAWYMPGGNSTLAGLYRDACASYPFDYTTQSGSVPLAFETVFDKAGEADVWLIKYNSPRDLTYDDLRAEYVGYARFKAFKQRTVYGCNTSYIPYYEETPFHPDRLLEDFIQMFHPELGERMDGLRYFRKLK</sequence>
<organism evidence="2">
    <name type="scientific">gut metagenome</name>
    <dbReference type="NCBI Taxonomy" id="749906"/>
    <lineage>
        <taxon>unclassified sequences</taxon>
        <taxon>metagenomes</taxon>
        <taxon>organismal metagenomes</taxon>
    </lineage>
</organism>